<evidence type="ECO:0008006" key="3">
    <source>
        <dbReference type="Google" id="ProtNLM"/>
    </source>
</evidence>
<dbReference type="Pfam" id="PF13424">
    <property type="entry name" value="TPR_12"/>
    <property type="match status" value="1"/>
</dbReference>
<dbReference type="InterPro" id="IPR019734">
    <property type="entry name" value="TPR_rpt"/>
</dbReference>
<dbReference type="Gene3D" id="1.25.40.10">
    <property type="entry name" value="Tetratricopeptide repeat domain"/>
    <property type="match status" value="2"/>
</dbReference>
<feature type="chain" id="PRO_5031242374" description="MalT-like TPR region domain-containing protein" evidence="1">
    <location>
        <begin position="20"/>
        <end position="295"/>
    </location>
</feature>
<dbReference type="InterPro" id="IPR006311">
    <property type="entry name" value="TAT_signal"/>
</dbReference>
<evidence type="ECO:0000313" key="2">
    <source>
        <dbReference type="EMBL" id="CAD8501809.1"/>
    </source>
</evidence>
<proteinExistence type="predicted"/>
<accession>A0A7S0F2C3</accession>
<protein>
    <recommendedName>
        <fullName evidence="3">MalT-like TPR region domain-containing protein</fullName>
    </recommendedName>
</protein>
<dbReference type="PROSITE" id="PS51318">
    <property type="entry name" value="TAT"/>
    <property type="match status" value="1"/>
</dbReference>
<sequence>MPRATAATSGLLLRRRALAAAASASTLAAAASWALCEPTAASEAPTTADYLKKADYLRDNTPEENMEALRVWKGHIQAAREQFSRKDFDLAEESLKAALEAAKVFGRDSGAHATSLLNLAQLYRRRSKFAEAVPLLESAIFVFETTAGPNNQVTVTAIYDLALTLSEQGKPAEAKVRYDDALTRLEEAAVRQKYGDAPAALQSVRASVLQHAAQTEQQLGQLAAAEAQLREALSLSEARWGAASPKLVAPCTELAKLLLLRERRDEAHAMAERAVAVASPAQREVLDKLLQAIRA</sequence>
<dbReference type="PANTHER" id="PTHR47689">
    <property type="entry name" value="TETRATRICOPEPTIDE REPEAT (TPR)-LIKE SUPERFAMILY PROTEIN"/>
    <property type="match status" value="1"/>
</dbReference>
<keyword evidence="1" id="KW-0732">Signal</keyword>
<reference evidence="2" key="1">
    <citation type="submission" date="2021-01" db="EMBL/GenBank/DDBJ databases">
        <authorList>
            <person name="Corre E."/>
            <person name="Pelletier E."/>
            <person name="Niang G."/>
            <person name="Scheremetjew M."/>
            <person name="Finn R."/>
            <person name="Kale V."/>
            <person name="Holt S."/>
            <person name="Cochrane G."/>
            <person name="Meng A."/>
            <person name="Brown T."/>
            <person name="Cohen L."/>
        </authorList>
    </citation>
    <scope>NUCLEOTIDE SEQUENCE</scope>
    <source>
        <strain evidence="2">CCMP1374</strain>
    </source>
</reference>
<dbReference type="AlphaFoldDB" id="A0A7S0F2C3"/>
<organism evidence="2">
    <name type="scientific">Phaeocystis antarctica</name>
    <dbReference type="NCBI Taxonomy" id="33657"/>
    <lineage>
        <taxon>Eukaryota</taxon>
        <taxon>Haptista</taxon>
        <taxon>Haptophyta</taxon>
        <taxon>Prymnesiophyceae</taxon>
        <taxon>Phaeocystales</taxon>
        <taxon>Phaeocystaceae</taxon>
        <taxon>Phaeocystis</taxon>
    </lineage>
</organism>
<dbReference type="Pfam" id="PF13374">
    <property type="entry name" value="TPR_10"/>
    <property type="match status" value="2"/>
</dbReference>
<dbReference type="PANTHER" id="PTHR47689:SF2">
    <property type="entry name" value="TETRATRICOPEPTIDE REPEAT (TPR)-LIKE SUPERFAMILY PROTEIN"/>
    <property type="match status" value="1"/>
</dbReference>
<name>A0A7S0F2C3_9EUKA</name>
<feature type="signal peptide" evidence="1">
    <location>
        <begin position="1"/>
        <end position="19"/>
    </location>
</feature>
<gene>
    <name evidence="2" type="ORF">PANT1444_LOCUS16389</name>
</gene>
<dbReference type="EMBL" id="HBEP01028894">
    <property type="protein sequence ID" value="CAD8501809.1"/>
    <property type="molecule type" value="Transcribed_RNA"/>
</dbReference>
<dbReference type="SUPFAM" id="SSF48452">
    <property type="entry name" value="TPR-like"/>
    <property type="match status" value="2"/>
</dbReference>
<evidence type="ECO:0000256" key="1">
    <source>
        <dbReference type="SAM" id="SignalP"/>
    </source>
</evidence>
<dbReference type="SMART" id="SM00028">
    <property type="entry name" value="TPR"/>
    <property type="match status" value="4"/>
</dbReference>
<dbReference type="InterPro" id="IPR011990">
    <property type="entry name" value="TPR-like_helical_dom_sf"/>
</dbReference>